<name>A0A078LHJ6_CITKO</name>
<dbReference type="CDD" id="cd00332">
    <property type="entry name" value="PAL-HAL"/>
    <property type="match status" value="1"/>
</dbReference>
<evidence type="ECO:0000313" key="1">
    <source>
        <dbReference type="EMBL" id="CDZ84581.1"/>
    </source>
</evidence>
<dbReference type="InterPro" id="IPR008948">
    <property type="entry name" value="L-Aspartase-like"/>
</dbReference>
<dbReference type="PATRIC" id="fig|545.12.peg.2758"/>
<protein>
    <submittedName>
        <fullName evidence="1">Histidine ammonia-lyase</fullName>
    </submittedName>
</protein>
<dbReference type="InterPro" id="IPR001106">
    <property type="entry name" value="Aromatic_Lyase"/>
</dbReference>
<accession>A0A078LHJ6</accession>
<dbReference type="Gene3D" id="1.20.200.10">
    <property type="entry name" value="Fumarase/aspartase (Central domain)"/>
    <property type="match status" value="1"/>
</dbReference>
<dbReference type="AlphaFoldDB" id="A0A078LHJ6"/>
<reference evidence="1" key="1">
    <citation type="submission" date="2014-06" db="EMBL/GenBank/DDBJ databases">
        <authorList>
            <person name="Urmite Genomes Urmite Genomes"/>
        </authorList>
    </citation>
    <scope>NUCLEOTIDE SEQUENCE</scope>
</reference>
<dbReference type="Gene3D" id="1.10.275.10">
    <property type="entry name" value="Fumarase/aspartase (N-terminal domain)"/>
    <property type="match status" value="1"/>
</dbReference>
<keyword evidence="1" id="KW-0456">Lyase</keyword>
<sequence>MTTTLFLGDAPLTLDDVRAVADCGQTVALGAQAQQAISASFDFLLHSISAGKHIYGVTTGLGANVDTTLLHTQNDRHDEDLLQAIQRRIPLARAVGVGQQATPAQVRAIMLARLAGFVQGASGISLPVAQTLLAFINEGIHPRVPLIGSIGEADLAPLAHIGCALIGDGEAEYQGTVAPVSALLNQTGLTPAPLRGKDGLALVSSNAASVGLAALLLHDAARLMNAHAGAIALSFEAFRANISPLTPWAARMRPAPQQARTAAYLLALLEGSPLLQPGSARSLQDPLSFRCVAPVLACVCHAWLNARAAVELELNSTDDNPGLLAESEQILANANFDATHLALALESLGLALARHAACSGERIMKLMSPAASGLPRFLTRHAGQTGFATLQKTVSALVSDIAHHAQPLSPLTMPVADRIEDYASQAMGVVAKTTRLLESLRYLVAIELLVAAQALDLQASPRPGRYATALHDKIRARVAPLDEDRASAGDISVLADAIMQPEWLAGQAVLLETS</sequence>
<dbReference type="GO" id="GO:0016841">
    <property type="term" value="F:ammonia-lyase activity"/>
    <property type="evidence" value="ECO:0007669"/>
    <property type="project" value="UniProtKB-ARBA"/>
</dbReference>
<dbReference type="Pfam" id="PF00221">
    <property type="entry name" value="Lyase_aromatic"/>
    <property type="match status" value="1"/>
</dbReference>
<dbReference type="InterPro" id="IPR024083">
    <property type="entry name" value="Fumarase/histidase_N"/>
</dbReference>
<gene>
    <name evidence="1" type="primary">hutH</name>
    <name evidence="1" type="ORF">BN1086_02736</name>
</gene>
<organism evidence="1">
    <name type="scientific">Citrobacter koseri</name>
    <name type="common">Citrobacter diversus</name>
    <dbReference type="NCBI Taxonomy" id="545"/>
    <lineage>
        <taxon>Bacteria</taxon>
        <taxon>Pseudomonadati</taxon>
        <taxon>Pseudomonadota</taxon>
        <taxon>Gammaproteobacteria</taxon>
        <taxon>Enterobacterales</taxon>
        <taxon>Enterobacteriaceae</taxon>
        <taxon>Citrobacter</taxon>
    </lineage>
</organism>
<proteinExistence type="predicted"/>
<dbReference type="SUPFAM" id="SSF48557">
    <property type="entry name" value="L-aspartase-like"/>
    <property type="match status" value="1"/>
</dbReference>
<dbReference type="EMBL" id="LK931336">
    <property type="protein sequence ID" value="CDZ84581.1"/>
    <property type="molecule type" value="Genomic_DNA"/>
</dbReference>
<dbReference type="RefSeq" id="WP_200075539.1">
    <property type="nucleotide sequence ID" value="NZ_JADVIJ010000001.1"/>
</dbReference>
<dbReference type="PANTHER" id="PTHR10362">
    <property type="entry name" value="HISTIDINE AMMONIA-LYASE"/>
    <property type="match status" value="1"/>
</dbReference>